<keyword evidence="9 13" id="KW-0798">TonB box</keyword>
<keyword evidence="2 12" id="KW-0813">Transport</keyword>
<dbReference type="KEGG" id="rsi:Runsl_4020"/>
<dbReference type="InterPro" id="IPR037066">
    <property type="entry name" value="Plug_dom_sf"/>
</dbReference>
<feature type="region of interest" description="Disordered" evidence="14">
    <location>
        <begin position="488"/>
        <end position="509"/>
    </location>
</feature>
<evidence type="ECO:0000259" key="16">
    <source>
        <dbReference type="Pfam" id="PF07715"/>
    </source>
</evidence>
<evidence type="ECO:0000256" key="13">
    <source>
        <dbReference type="RuleBase" id="RU003357"/>
    </source>
</evidence>
<feature type="domain" description="TonB-dependent receptor-like beta-barrel" evidence="15">
    <location>
        <begin position="236"/>
        <end position="679"/>
    </location>
</feature>
<evidence type="ECO:0000256" key="1">
    <source>
        <dbReference type="ARBA" id="ARBA00004571"/>
    </source>
</evidence>
<evidence type="ECO:0000256" key="8">
    <source>
        <dbReference type="ARBA" id="ARBA00023065"/>
    </source>
</evidence>
<dbReference type="Gene3D" id="2.40.170.20">
    <property type="entry name" value="TonB-dependent receptor, beta-barrel domain"/>
    <property type="match status" value="1"/>
</dbReference>
<evidence type="ECO:0000256" key="2">
    <source>
        <dbReference type="ARBA" id="ARBA00022448"/>
    </source>
</evidence>
<keyword evidence="10 12" id="KW-0472">Membrane</keyword>
<dbReference type="SUPFAM" id="SSF56935">
    <property type="entry name" value="Porins"/>
    <property type="match status" value="1"/>
</dbReference>
<dbReference type="EMBL" id="CP002859">
    <property type="protein sequence ID" value="AEI50373.1"/>
    <property type="molecule type" value="Genomic_DNA"/>
</dbReference>
<keyword evidence="11 12" id="KW-0998">Cell outer membrane</keyword>
<keyword evidence="7" id="KW-0408">Iron</keyword>
<dbReference type="Pfam" id="PF07715">
    <property type="entry name" value="Plug"/>
    <property type="match status" value="1"/>
</dbReference>
<evidence type="ECO:0000256" key="9">
    <source>
        <dbReference type="ARBA" id="ARBA00023077"/>
    </source>
</evidence>
<reference evidence="18" key="1">
    <citation type="submission" date="2011-06" db="EMBL/GenBank/DDBJ databases">
        <title>The complete genome of chromosome of Runella slithyformis DSM 19594.</title>
        <authorList>
            <consortium name="US DOE Joint Genome Institute (JGI-PGF)"/>
            <person name="Lucas S."/>
            <person name="Han J."/>
            <person name="Lapidus A."/>
            <person name="Bruce D."/>
            <person name="Goodwin L."/>
            <person name="Pitluck S."/>
            <person name="Peters L."/>
            <person name="Kyrpides N."/>
            <person name="Mavromatis K."/>
            <person name="Ivanova N."/>
            <person name="Ovchinnikova G."/>
            <person name="Zhang X."/>
            <person name="Misra M."/>
            <person name="Detter J.C."/>
            <person name="Tapia R."/>
            <person name="Han C."/>
            <person name="Land M."/>
            <person name="Hauser L."/>
            <person name="Markowitz V."/>
            <person name="Cheng J.-F."/>
            <person name="Hugenholtz P."/>
            <person name="Woyke T."/>
            <person name="Wu D."/>
            <person name="Tindall B."/>
            <person name="Faehrich R."/>
            <person name="Brambilla E."/>
            <person name="Klenk H.-P."/>
            <person name="Eisen J.A."/>
        </authorList>
    </citation>
    <scope>NUCLEOTIDE SEQUENCE [LARGE SCALE GENOMIC DNA]</scope>
    <source>
        <strain evidence="18">ATCC 29530 / DSM 19594 / LMG 11500 / NCIMB 11436 / LSU 4</strain>
    </source>
</reference>
<keyword evidence="3 12" id="KW-1134">Transmembrane beta strand</keyword>
<dbReference type="GO" id="GO:0015344">
    <property type="term" value="F:siderophore uptake transmembrane transporter activity"/>
    <property type="evidence" value="ECO:0007669"/>
    <property type="project" value="TreeGrafter"/>
</dbReference>
<reference evidence="17 18" key="2">
    <citation type="journal article" date="2012" name="Stand. Genomic Sci.">
        <title>Complete genome sequence of the aquatic bacterium Runella slithyformis type strain (LSU 4(T)).</title>
        <authorList>
            <person name="Copeland A."/>
            <person name="Zhang X."/>
            <person name="Misra M."/>
            <person name="Lapidus A."/>
            <person name="Nolan M."/>
            <person name="Lucas S."/>
            <person name="Deshpande S."/>
            <person name="Cheng J.F."/>
            <person name="Tapia R."/>
            <person name="Goodwin L.A."/>
            <person name="Pitluck S."/>
            <person name="Liolios K."/>
            <person name="Pagani I."/>
            <person name="Ivanova N."/>
            <person name="Mikhailova N."/>
            <person name="Pati A."/>
            <person name="Chen A."/>
            <person name="Palaniappan K."/>
            <person name="Land M."/>
            <person name="Hauser L."/>
            <person name="Pan C."/>
            <person name="Jeffries C.D."/>
            <person name="Detter J.C."/>
            <person name="Brambilla E.M."/>
            <person name="Rohde M."/>
            <person name="Djao O.D."/>
            <person name="Goker M."/>
            <person name="Sikorski J."/>
            <person name="Tindall B.J."/>
            <person name="Woyke T."/>
            <person name="Bristow J."/>
            <person name="Eisen J.A."/>
            <person name="Markowitz V."/>
            <person name="Hugenholtz P."/>
            <person name="Kyrpides N.C."/>
            <person name="Klenk H.P."/>
            <person name="Mavromatis K."/>
        </authorList>
    </citation>
    <scope>NUCLEOTIDE SEQUENCE [LARGE SCALE GENOMIC DNA]</scope>
    <source>
        <strain evidence="18">ATCC 29530 / DSM 19594 / LMG 11500 / NCIMB 11436 / LSU 4</strain>
    </source>
</reference>
<dbReference type="InterPro" id="IPR012910">
    <property type="entry name" value="Plug_dom"/>
</dbReference>
<keyword evidence="5 12" id="KW-0812">Transmembrane</keyword>
<dbReference type="Pfam" id="PF00593">
    <property type="entry name" value="TonB_dep_Rec_b-barrel"/>
    <property type="match status" value="1"/>
</dbReference>
<dbReference type="InterPro" id="IPR039426">
    <property type="entry name" value="TonB-dep_rcpt-like"/>
</dbReference>
<feature type="domain" description="TonB-dependent receptor plug" evidence="16">
    <location>
        <begin position="79"/>
        <end position="189"/>
    </location>
</feature>
<keyword evidence="18" id="KW-1185">Reference proteome</keyword>
<evidence type="ECO:0000256" key="7">
    <source>
        <dbReference type="ARBA" id="ARBA00023004"/>
    </source>
</evidence>
<name>A0A7U4E779_RUNSL</name>
<gene>
    <name evidence="17" type="ordered locus">Runsl_4020</name>
</gene>
<sequence>MIISTKKQFPTFSQKIDMPLTLSLFTSQLRFFRPFHSKLCVIAGLLFSLTGVAQKKDSLRTLSLSPVTVTTTRLETNEKRLPAALTVLDGSRIQIGQPQLSLFESLGGVAGLFAQNPDNFNQDLRISIRGFGARAAFGIRGIRLVVDGIPESTPDGQADVDNLDMGAMRRLEVMRGPSSGLYGNAAGGVISLQTDNADDMPAVEGQATVGSYGFKSFRVKTGGQKGKFQYVFIGTHNQSDGYRGNSRMESSIFNLKLRYDFDSLTRLSVLANYGISPEADDPGGLTLAQVKENRRQAHPNNLRFLATESVNQGRIGIIFEKRMGKSLIFARVFGTKRDFANYLAFQAAGAGTINRAFAGASWQYQYTQHFGELLYRFRLGVDYETQADTRRRFDNLTGVRGKLTFDQVESFKNIAAYITQELSSRKFTLLTGLRSDAIRMKAEDAFLTDGDQSGKRQYSRLNPTLGVSYELSSTVNLYTNLGTSFETPTLSELSNNPSGTGGLNPELKPQRATNYEIGAKTYFNPRIRVDVALFNINVEDELVPYQITGQAGRVFFRNAGSSRRQGIELSFNTILAKGLSLFTNYTYSDFTYRNYKTTAGEFNGNTLPGIPKHAAQAELRYFRPSGLFVIAQVRHASDLYADDANTVTANSYTNLNMRIGGTFRFGQVGIEPFIGVNNLLNTVYFQNVQINAANGRFFEPAQGQFWFGGAKVNLQKKS</sequence>
<protein>
    <submittedName>
        <fullName evidence="17">TonB-dependent receptor</fullName>
    </submittedName>
</protein>
<keyword evidence="17" id="KW-0675">Receptor</keyword>
<dbReference type="PANTHER" id="PTHR32552">
    <property type="entry name" value="FERRICHROME IRON RECEPTOR-RELATED"/>
    <property type="match status" value="1"/>
</dbReference>
<dbReference type="PROSITE" id="PS52016">
    <property type="entry name" value="TONB_DEPENDENT_REC_3"/>
    <property type="match status" value="1"/>
</dbReference>
<evidence type="ECO:0000256" key="6">
    <source>
        <dbReference type="ARBA" id="ARBA00022729"/>
    </source>
</evidence>
<evidence type="ECO:0000256" key="5">
    <source>
        <dbReference type="ARBA" id="ARBA00022692"/>
    </source>
</evidence>
<dbReference type="RefSeq" id="WP_013929671.1">
    <property type="nucleotide sequence ID" value="NC_015703.1"/>
</dbReference>
<comment type="similarity">
    <text evidence="12 13">Belongs to the TonB-dependent receptor family.</text>
</comment>
<evidence type="ECO:0000256" key="4">
    <source>
        <dbReference type="ARBA" id="ARBA00022496"/>
    </source>
</evidence>
<accession>A0A7U4E779</accession>
<evidence type="ECO:0000256" key="14">
    <source>
        <dbReference type="SAM" id="MobiDB-lite"/>
    </source>
</evidence>
<dbReference type="InterPro" id="IPR000531">
    <property type="entry name" value="Beta-barrel_TonB"/>
</dbReference>
<evidence type="ECO:0000256" key="12">
    <source>
        <dbReference type="PROSITE-ProRule" id="PRU01360"/>
    </source>
</evidence>
<feature type="compositionally biased region" description="Polar residues" evidence="14">
    <location>
        <begin position="488"/>
        <end position="498"/>
    </location>
</feature>
<organism evidence="17 18">
    <name type="scientific">Runella slithyformis (strain ATCC 29530 / DSM 19594 / LMG 11500 / NCIMB 11436 / LSU 4)</name>
    <dbReference type="NCBI Taxonomy" id="761193"/>
    <lineage>
        <taxon>Bacteria</taxon>
        <taxon>Pseudomonadati</taxon>
        <taxon>Bacteroidota</taxon>
        <taxon>Cytophagia</taxon>
        <taxon>Cytophagales</taxon>
        <taxon>Spirosomataceae</taxon>
        <taxon>Runella</taxon>
    </lineage>
</organism>
<keyword evidence="4" id="KW-0410">Iron transport</keyword>
<dbReference type="GO" id="GO:0009279">
    <property type="term" value="C:cell outer membrane"/>
    <property type="evidence" value="ECO:0007669"/>
    <property type="project" value="UniProtKB-SubCell"/>
</dbReference>
<dbReference type="InterPro" id="IPR036942">
    <property type="entry name" value="Beta-barrel_TonB_sf"/>
</dbReference>
<keyword evidence="6" id="KW-0732">Signal</keyword>
<evidence type="ECO:0000256" key="3">
    <source>
        <dbReference type="ARBA" id="ARBA00022452"/>
    </source>
</evidence>
<comment type="subcellular location">
    <subcellularLocation>
        <location evidence="1 12">Cell outer membrane</location>
        <topology evidence="1 12">Multi-pass membrane protein</topology>
    </subcellularLocation>
</comment>
<keyword evidence="8" id="KW-0406">Ion transport</keyword>
<dbReference type="Proteomes" id="UP000000493">
    <property type="component" value="Chromosome"/>
</dbReference>
<evidence type="ECO:0000256" key="10">
    <source>
        <dbReference type="ARBA" id="ARBA00023136"/>
    </source>
</evidence>
<dbReference type="PANTHER" id="PTHR32552:SF68">
    <property type="entry name" value="FERRICHROME OUTER MEMBRANE TRANSPORTER_PHAGE RECEPTOR"/>
    <property type="match status" value="1"/>
</dbReference>
<evidence type="ECO:0000256" key="11">
    <source>
        <dbReference type="ARBA" id="ARBA00023237"/>
    </source>
</evidence>
<evidence type="ECO:0000313" key="17">
    <source>
        <dbReference type="EMBL" id="AEI50373.1"/>
    </source>
</evidence>
<evidence type="ECO:0000259" key="15">
    <source>
        <dbReference type="Pfam" id="PF00593"/>
    </source>
</evidence>
<evidence type="ECO:0000313" key="18">
    <source>
        <dbReference type="Proteomes" id="UP000000493"/>
    </source>
</evidence>
<proteinExistence type="inferred from homology"/>
<dbReference type="AlphaFoldDB" id="A0A7U4E779"/>
<dbReference type="Gene3D" id="2.170.130.10">
    <property type="entry name" value="TonB-dependent receptor, plug domain"/>
    <property type="match status" value="1"/>
</dbReference>
<dbReference type="CDD" id="cd01347">
    <property type="entry name" value="ligand_gated_channel"/>
    <property type="match status" value="1"/>
</dbReference>